<dbReference type="InterPro" id="IPR009057">
    <property type="entry name" value="Homeodomain-like_sf"/>
</dbReference>
<evidence type="ECO:0000313" key="3">
    <source>
        <dbReference type="EMBL" id="SHF43539.1"/>
    </source>
</evidence>
<dbReference type="InterPro" id="IPR053721">
    <property type="entry name" value="Fimbrial_Adhesin_Reg"/>
</dbReference>
<organism evidence="3 4">
    <name type="scientific">Vibrio gazogenes DSM 21264 = NBRC 103151</name>
    <dbReference type="NCBI Taxonomy" id="1123492"/>
    <lineage>
        <taxon>Bacteria</taxon>
        <taxon>Pseudomonadati</taxon>
        <taxon>Pseudomonadota</taxon>
        <taxon>Gammaproteobacteria</taxon>
        <taxon>Vibrionales</taxon>
        <taxon>Vibrionaceae</taxon>
        <taxon>Vibrio</taxon>
    </lineage>
</organism>
<dbReference type="Pfam" id="PF13384">
    <property type="entry name" value="HTH_23"/>
    <property type="match status" value="1"/>
</dbReference>
<feature type="non-terminal residue" evidence="3">
    <location>
        <position position="96"/>
    </location>
</feature>
<keyword evidence="3" id="KW-0371">Homeobox</keyword>
<dbReference type="GO" id="GO:0003677">
    <property type="term" value="F:DNA binding"/>
    <property type="evidence" value="ECO:0007669"/>
    <property type="project" value="UniProtKB-KW"/>
</dbReference>
<keyword evidence="4" id="KW-1185">Reference proteome</keyword>
<accession>A0A1M5BM19</accession>
<evidence type="ECO:0000256" key="2">
    <source>
        <dbReference type="ARBA" id="ARBA00023163"/>
    </source>
</evidence>
<keyword evidence="1" id="KW-0805">Transcription regulation</keyword>
<dbReference type="EMBL" id="FQUH01000010">
    <property type="protein sequence ID" value="SHF43539.1"/>
    <property type="molecule type" value="Genomic_DNA"/>
</dbReference>
<proteinExistence type="predicted"/>
<evidence type="ECO:0000256" key="1">
    <source>
        <dbReference type="ARBA" id="ARBA00023015"/>
    </source>
</evidence>
<dbReference type="Gene3D" id="1.10.10.2690">
    <property type="match status" value="1"/>
</dbReference>
<evidence type="ECO:0000313" key="4">
    <source>
        <dbReference type="Proteomes" id="UP000184159"/>
    </source>
</evidence>
<sequence>MMTSDFPKLIRETSDARMRTRLLAISHFVDGKSRTQIAKYLKVSRTSVNNWVVTYLKNGVEGLVEKQHTGRPPRLTEDQLSQLKLYITSNAIKPEG</sequence>
<keyword evidence="2" id="KW-0804">Transcription</keyword>
<dbReference type="AlphaFoldDB" id="A0A1M5BM19"/>
<dbReference type="RefSeq" id="WP_165614819.1">
    <property type="nucleotide sequence ID" value="NZ_FQUH01000010.1"/>
</dbReference>
<dbReference type="Proteomes" id="UP000184159">
    <property type="component" value="Unassembled WGS sequence"/>
</dbReference>
<gene>
    <name evidence="3" type="ORF">SAMN02745781_02247</name>
</gene>
<dbReference type="SUPFAM" id="SSF46689">
    <property type="entry name" value="Homeodomain-like"/>
    <property type="match status" value="1"/>
</dbReference>
<protein>
    <submittedName>
        <fullName evidence="3">Homeodomain-like domain-containing protein</fullName>
    </submittedName>
</protein>
<name>A0A1M5BM19_VIBGA</name>
<keyword evidence="3" id="KW-0238">DNA-binding</keyword>
<reference evidence="4" key="1">
    <citation type="submission" date="2016-11" db="EMBL/GenBank/DDBJ databases">
        <authorList>
            <person name="Varghese N."/>
            <person name="Submissions S."/>
        </authorList>
    </citation>
    <scope>NUCLEOTIDE SEQUENCE [LARGE SCALE GENOMIC DNA]</scope>
    <source>
        <strain evidence="4">DSM 21264</strain>
    </source>
</reference>